<keyword evidence="7 13" id="KW-0791">Threonine biosynthesis</keyword>
<dbReference type="InterPro" id="IPR006204">
    <property type="entry name" value="GHMP_kinase_N_dom"/>
</dbReference>
<dbReference type="InterPro" id="IPR036554">
    <property type="entry name" value="GHMP_kinase_C_sf"/>
</dbReference>
<comment type="caution">
    <text evidence="16">The sequence shown here is derived from an EMBL/GenBank/DDBJ whole genome shotgun (WGS) entry which is preliminary data.</text>
</comment>
<dbReference type="SUPFAM" id="SSF55060">
    <property type="entry name" value="GHMP Kinase, C-terminal domain"/>
    <property type="match status" value="1"/>
</dbReference>
<keyword evidence="9 13" id="KW-0418">Kinase</keyword>
<evidence type="ECO:0000256" key="2">
    <source>
        <dbReference type="ARBA" id="ARBA00007370"/>
    </source>
</evidence>
<dbReference type="InterPro" id="IPR014721">
    <property type="entry name" value="Ribsml_uS5_D2-typ_fold_subgr"/>
</dbReference>
<dbReference type="PANTHER" id="PTHR20861">
    <property type="entry name" value="HOMOSERINE/4-DIPHOSPHOCYTIDYL-2-C-METHYL-D-ERYTHRITOL KINASE"/>
    <property type="match status" value="1"/>
</dbReference>
<organism evidence="16 17">
    <name type="scientific">Nocardioides panzhihuensis</name>
    <dbReference type="NCBI Taxonomy" id="860243"/>
    <lineage>
        <taxon>Bacteria</taxon>
        <taxon>Bacillati</taxon>
        <taxon>Actinomycetota</taxon>
        <taxon>Actinomycetes</taxon>
        <taxon>Propionibacteriales</taxon>
        <taxon>Nocardioidaceae</taxon>
        <taxon>Nocardioides</taxon>
    </lineage>
</organism>
<evidence type="ECO:0000256" key="4">
    <source>
        <dbReference type="ARBA" id="ARBA00017858"/>
    </source>
</evidence>
<dbReference type="InterPro" id="IPR020568">
    <property type="entry name" value="Ribosomal_Su5_D2-typ_SF"/>
</dbReference>
<dbReference type="RefSeq" id="WP_179659352.1">
    <property type="nucleotide sequence ID" value="NZ_JACBZR010000001.1"/>
</dbReference>
<keyword evidence="10 13" id="KW-0067">ATP-binding</keyword>
<comment type="pathway">
    <text evidence="1 13">Amino-acid biosynthesis; L-threonine biosynthesis; L-threonine from L-aspartate: step 4/5.</text>
</comment>
<evidence type="ECO:0000256" key="5">
    <source>
        <dbReference type="ARBA" id="ARBA00022605"/>
    </source>
</evidence>
<gene>
    <name evidence="13" type="primary">thrB</name>
    <name evidence="16" type="ORF">BJ988_003661</name>
</gene>
<dbReference type="PIRSF" id="PIRSF000676">
    <property type="entry name" value="Homoser_kin"/>
    <property type="match status" value="1"/>
</dbReference>
<evidence type="ECO:0000256" key="13">
    <source>
        <dbReference type="HAMAP-Rule" id="MF_00384"/>
    </source>
</evidence>
<protein>
    <recommendedName>
        <fullName evidence="4 13">Homoserine kinase</fullName>
        <shortName evidence="13">HK</shortName>
        <shortName evidence="13">HSK</shortName>
        <ecNumber evidence="3 13">2.7.1.39</ecNumber>
    </recommendedName>
</protein>
<dbReference type="PRINTS" id="PR00958">
    <property type="entry name" value="HOMSERKINASE"/>
</dbReference>
<evidence type="ECO:0000256" key="3">
    <source>
        <dbReference type="ARBA" id="ARBA00012078"/>
    </source>
</evidence>
<dbReference type="EC" id="2.7.1.39" evidence="3 13"/>
<evidence type="ECO:0000259" key="14">
    <source>
        <dbReference type="Pfam" id="PF00288"/>
    </source>
</evidence>
<evidence type="ECO:0000313" key="17">
    <source>
        <dbReference type="Proteomes" id="UP000564496"/>
    </source>
</evidence>
<dbReference type="InterPro" id="IPR013750">
    <property type="entry name" value="GHMP_kinase_C_dom"/>
</dbReference>
<dbReference type="NCBIfam" id="TIGR00191">
    <property type="entry name" value="thrB"/>
    <property type="match status" value="1"/>
</dbReference>
<dbReference type="PROSITE" id="PS00627">
    <property type="entry name" value="GHMP_KINASES_ATP"/>
    <property type="match status" value="1"/>
</dbReference>
<dbReference type="AlphaFoldDB" id="A0A7Z0DNZ4"/>
<evidence type="ECO:0000256" key="8">
    <source>
        <dbReference type="ARBA" id="ARBA00022741"/>
    </source>
</evidence>
<evidence type="ECO:0000256" key="11">
    <source>
        <dbReference type="ARBA" id="ARBA00049375"/>
    </source>
</evidence>
<keyword evidence="8 13" id="KW-0547">Nucleotide-binding</keyword>
<dbReference type="GO" id="GO:0009088">
    <property type="term" value="P:threonine biosynthetic process"/>
    <property type="evidence" value="ECO:0007669"/>
    <property type="project" value="UniProtKB-UniRule"/>
</dbReference>
<dbReference type="Gene3D" id="3.30.230.10">
    <property type="match status" value="1"/>
</dbReference>
<evidence type="ECO:0000256" key="1">
    <source>
        <dbReference type="ARBA" id="ARBA00005015"/>
    </source>
</evidence>
<dbReference type="Proteomes" id="UP000564496">
    <property type="component" value="Unassembled WGS sequence"/>
</dbReference>
<dbReference type="UniPathway" id="UPA00050">
    <property type="reaction ID" value="UER00064"/>
</dbReference>
<feature type="domain" description="GHMP kinase C-terminal" evidence="15">
    <location>
        <begin position="231"/>
        <end position="280"/>
    </location>
</feature>
<feature type="domain" description="GHMP kinase N-terminal" evidence="14">
    <location>
        <begin position="69"/>
        <end position="153"/>
    </location>
</feature>
<dbReference type="EMBL" id="JACBZR010000001">
    <property type="protein sequence ID" value="NYI79013.1"/>
    <property type="molecule type" value="Genomic_DNA"/>
</dbReference>
<proteinExistence type="inferred from homology"/>
<keyword evidence="5 13" id="KW-0028">Amino-acid biosynthesis</keyword>
<evidence type="ECO:0000256" key="6">
    <source>
        <dbReference type="ARBA" id="ARBA00022679"/>
    </source>
</evidence>
<comment type="similarity">
    <text evidence="2 13">Belongs to the GHMP kinase family. Homoserine kinase subfamily.</text>
</comment>
<evidence type="ECO:0000256" key="9">
    <source>
        <dbReference type="ARBA" id="ARBA00022777"/>
    </source>
</evidence>
<dbReference type="GO" id="GO:0005737">
    <property type="term" value="C:cytoplasm"/>
    <property type="evidence" value="ECO:0007669"/>
    <property type="project" value="UniProtKB-SubCell"/>
</dbReference>
<comment type="catalytic activity">
    <reaction evidence="11 13">
        <text>L-homoserine + ATP = O-phospho-L-homoserine + ADP + H(+)</text>
        <dbReference type="Rhea" id="RHEA:13985"/>
        <dbReference type="ChEBI" id="CHEBI:15378"/>
        <dbReference type="ChEBI" id="CHEBI:30616"/>
        <dbReference type="ChEBI" id="CHEBI:57476"/>
        <dbReference type="ChEBI" id="CHEBI:57590"/>
        <dbReference type="ChEBI" id="CHEBI:456216"/>
        <dbReference type="EC" id="2.7.1.39"/>
    </reaction>
</comment>
<feature type="binding site" evidence="13">
    <location>
        <begin position="97"/>
        <end position="107"/>
    </location>
    <ligand>
        <name>ATP</name>
        <dbReference type="ChEBI" id="CHEBI:30616"/>
    </ligand>
</feature>
<dbReference type="HAMAP" id="MF_00384">
    <property type="entry name" value="Homoser_kinase"/>
    <property type="match status" value="1"/>
</dbReference>
<dbReference type="Pfam" id="PF00288">
    <property type="entry name" value="GHMP_kinases_N"/>
    <property type="match status" value="1"/>
</dbReference>
<reference evidence="16 17" key="1">
    <citation type="submission" date="2020-07" db="EMBL/GenBank/DDBJ databases">
        <title>Sequencing the genomes of 1000 actinobacteria strains.</title>
        <authorList>
            <person name="Klenk H.-P."/>
        </authorList>
    </citation>
    <scope>NUCLEOTIDE SEQUENCE [LARGE SCALE GENOMIC DNA]</scope>
    <source>
        <strain evidence="16 17">DSM 26487</strain>
    </source>
</reference>
<keyword evidence="6 13" id="KW-0808">Transferase</keyword>
<keyword evidence="13" id="KW-0963">Cytoplasm</keyword>
<dbReference type="Gene3D" id="3.30.70.890">
    <property type="entry name" value="GHMP kinase, C-terminal domain"/>
    <property type="match status" value="1"/>
</dbReference>
<dbReference type="GO" id="GO:0004413">
    <property type="term" value="F:homoserine kinase activity"/>
    <property type="evidence" value="ECO:0007669"/>
    <property type="project" value="UniProtKB-UniRule"/>
</dbReference>
<dbReference type="InterPro" id="IPR000870">
    <property type="entry name" value="Homoserine_kinase"/>
</dbReference>
<accession>A0A7Z0DNZ4</accession>
<dbReference type="PANTHER" id="PTHR20861:SF1">
    <property type="entry name" value="HOMOSERINE KINASE"/>
    <property type="match status" value="1"/>
</dbReference>
<sequence>MTFVEGPVTVTVPATSANLGPGYDSLGLALDLRDELTGEVFSTDAVAGGLEVTVEGAGEGTVPLDESHLVVRSMRAAFEIIGKQPAGLKLHCRNQIPHARGMGSSSAAIVGGLVLARALVAGGELILDDETLFQTAAEIEGHPDNVAPAFYGGFTIAGEDDALPTGSRRHCFAVRTAVDPRVSVVVFVPPTGVETKTARGLLPKTVPHSDAAADAGRTALLVAALSDAPEHLHRATRDFLHQEYRRPAMPESLALVDELRADGVAAIVSGAGPTVLAFSNGVESAETTKLAARCPAGWSCHALSVDMDGVRIL</sequence>
<evidence type="ECO:0000313" key="16">
    <source>
        <dbReference type="EMBL" id="NYI79013.1"/>
    </source>
</evidence>
<dbReference type="SUPFAM" id="SSF54211">
    <property type="entry name" value="Ribosomal protein S5 domain 2-like"/>
    <property type="match status" value="1"/>
</dbReference>
<evidence type="ECO:0000259" key="15">
    <source>
        <dbReference type="Pfam" id="PF08544"/>
    </source>
</evidence>
<name>A0A7Z0DNZ4_9ACTN</name>
<dbReference type="Pfam" id="PF08544">
    <property type="entry name" value="GHMP_kinases_C"/>
    <property type="match status" value="1"/>
</dbReference>
<evidence type="ECO:0000256" key="10">
    <source>
        <dbReference type="ARBA" id="ARBA00022840"/>
    </source>
</evidence>
<keyword evidence="17" id="KW-1185">Reference proteome</keyword>
<comment type="function">
    <text evidence="12 13">Catalyzes the ATP-dependent phosphorylation of L-homoserine to L-homoserine phosphate.</text>
</comment>
<evidence type="ECO:0000256" key="12">
    <source>
        <dbReference type="ARBA" id="ARBA00049954"/>
    </source>
</evidence>
<evidence type="ECO:0000256" key="7">
    <source>
        <dbReference type="ARBA" id="ARBA00022697"/>
    </source>
</evidence>
<dbReference type="InterPro" id="IPR006203">
    <property type="entry name" value="GHMP_knse_ATP-bd_CS"/>
</dbReference>
<dbReference type="GO" id="GO:0005524">
    <property type="term" value="F:ATP binding"/>
    <property type="evidence" value="ECO:0007669"/>
    <property type="project" value="UniProtKB-UniRule"/>
</dbReference>
<comment type="subcellular location">
    <subcellularLocation>
        <location evidence="13">Cytoplasm</location>
    </subcellularLocation>
</comment>